<dbReference type="Proteomes" id="UP000078113">
    <property type="component" value="Unassembled WGS sequence"/>
</dbReference>
<feature type="compositionally biased region" description="Acidic residues" evidence="3">
    <location>
        <begin position="105"/>
        <end position="114"/>
    </location>
</feature>
<dbReference type="AlphaFoldDB" id="A0A8X7T5L4"/>
<sequence>MSDGKKAQAGEASTSTAAAAPQQQQQQQQDSLPGYGPLDEDDEFDDFPVQDWPDSDTVQHATKAAAEAAAAATSSSSTGNGGAGGGAGLKMAGGQSSTGDHLWEDNWDDDDVEDEFSKALRAEVEKQMGAQQQAMAT</sequence>
<name>A0A8X7T5L4_9BASI</name>
<evidence type="ECO:0000256" key="3">
    <source>
        <dbReference type="SAM" id="MobiDB-lite"/>
    </source>
</evidence>
<reference evidence="4" key="1">
    <citation type="submission" date="2016-04" db="EMBL/GenBank/DDBJ databases">
        <authorList>
            <person name="Nguyen H.D."/>
            <person name="Samba Siva P."/>
            <person name="Cullis J."/>
            <person name="Levesque C.A."/>
            <person name="Hambleton S."/>
        </authorList>
    </citation>
    <scope>NUCLEOTIDE SEQUENCE</scope>
    <source>
        <strain evidence="4">DAOMC 236422</strain>
    </source>
</reference>
<feature type="compositionally biased region" description="Low complexity" evidence="3">
    <location>
        <begin position="61"/>
        <end position="78"/>
    </location>
</feature>
<dbReference type="GO" id="GO:0000724">
    <property type="term" value="P:double-strand break repair via homologous recombination"/>
    <property type="evidence" value="ECO:0007669"/>
    <property type="project" value="TreeGrafter"/>
</dbReference>
<dbReference type="GO" id="GO:0008541">
    <property type="term" value="C:proteasome regulatory particle, lid subcomplex"/>
    <property type="evidence" value="ECO:0007669"/>
    <property type="project" value="UniProtKB-UniRule"/>
</dbReference>
<proteinExistence type="inferred from homology"/>
<evidence type="ECO:0000256" key="2">
    <source>
        <dbReference type="RuleBase" id="RU369057"/>
    </source>
</evidence>
<organism evidence="4 5">
    <name type="scientific">Tilletia walkeri</name>
    <dbReference type="NCBI Taxonomy" id="117179"/>
    <lineage>
        <taxon>Eukaryota</taxon>
        <taxon>Fungi</taxon>
        <taxon>Dikarya</taxon>
        <taxon>Basidiomycota</taxon>
        <taxon>Ustilaginomycotina</taxon>
        <taxon>Exobasidiomycetes</taxon>
        <taxon>Tilletiales</taxon>
        <taxon>Tilletiaceae</taxon>
        <taxon>Tilletia</taxon>
    </lineage>
</organism>
<dbReference type="GO" id="GO:0005634">
    <property type="term" value="C:nucleus"/>
    <property type="evidence" value="ECO:0007669"/>
    <property type="project" value="UniProtKB-SubCell"/>
</dbReference>
<comment type="function">
    <text evidence="2">Component of the 26S proteasome, a multiprotein complex involved in the ATP-dependent degradation of ubiquitinated proteins.</text>
</comment>
<dbReference type="GO" id="GO:0006406">
    <property type="term" value="P:mRNA export from nucleus"/>
    <property type="evidence" value="ECO:0007669"/>
    <property type="project" value="UniProtKB-UniRule"/>
</dbReference>
<comment type="subcellular location">
    <subcellularLocation>
        <location evidence="2">Nucleus</location>
    </subcellularLocation>
</comment>
<gene>
    <name evidence="4" type="ORF">A4X09_0g2679</name>
</gene>
<dbReference type="Pfam" id="PF05160">
    <property type="entry name" value="DSS1_SEM1"/>
    <property type="match status" value="1"/>
</dbReference>
<feature type="compositionally biased region" description="Acidic residues" evidence="3">
    <location>
        <begin position="38"/>
        <end position="48"/>
    </location>
</feature>
<dbReference type="PANTHER" id="PTHR16771:SF0">
    <property type="entry name" value="26S PROTEASOME COMPLEX SUBUNIT SEM1"/>
    <property type="match status" value="1"/>
</dbReference>
<feature type="compositionally biased region" description="Gly residues" evidence="3">
    <location>
        <begin position="79"/>
        <end position="88"/>
    </location>
</feature>
<comment type="similarity">
    <text evidence="1 2">Belongs to the DSS1/SEM1 family.</text>
</comment>
<dbReference type="SMART" id="SM01385">
    <property type="entry name" value="DSS1_SEM1"/>
    <property type="match status" value="1"/>
</dbReference>
<keyword evidence="5" id="KW-1185">Reference proteome</keyword>
<reference evidence="4" key="2">
    <citation type="journal article" date="2019" name="IMA Fungus">
        <title>Genome sequencing and comparison of five Tilletia species to identify candidate genes for the detection of regulated species infecting wheat.</title>
        <authorList>
            <person name="Nguyen H.D.T."/>
            <person name="Sultana T."/>
            <person name="Kesanakurti P."/>
            <person name="Hambleton S."/>
        </authorList>
    </citation>
    <scope>NUCLEOTIDE SEQUENCE</scope>
    <source>
        <strain evidence="4">DAOMC 236422</strain>
    </source>
</reference>
<evidence type="ECO:0000313" key="4">
    <source>
        <dbReference type="EMBL" id="KAE8269651.1"/>
    </source>
</evidence>
<protein>
    <recommendedName>
        <fullName evidence="2">26S proteasome complex subunit SEM1</fullName>
    </recommendedName>
</protein>
<evidence type="ECO:0000256" key="1">
    <source>
        <dbReference type="ARBA" id="ARBA00034491"/>
    </source>
</evidence>
<keyword evidence="2" id="KW-0647">Proteasome</keyword>
<dbReference type="EMBL" id="LWDG02000084">
    <property type="protein sequence ID" value="KAE8269651.1"/>
    <property type="molecule type" value="Genomic_DNA"/>
</dbReference>
<feature type="region of interest" description="Disordered" evidence="3">
    <location>
        <begin position="1"/>
        <end position="115"/>
    </location>
</feature>
<comment type="caution">
    <text evidence="4">The sequence shown here is derived from an EMBL/GenBank/DDBJ whole genome shotgun (WGS) entry which is preliminary data.</text>
</comment>
<dbReference type="PANTHER" id="PTHR16771">
    <property type="entry name" value="26 PROTEASOME COMPLEX SUBUNIT DSS1"/>
    <property type="match status" value="1"/>
</dbReference>
<feature type="compositionally biased region" description="Low complexity" evidence="3">
    <location>
        <begin position="9"/>
        <end position="29"/>
    </location>
</feature>
<accession>A0A8X7T5L4</accession>
<dbReference type="GO" id="GO:0043248">
    <property type="term" value="P:proteasome assembly"/>
    <property type="evidence" value="ECO:0007669"/>
    <property type="project" value="UniProtKB-UniRule"/>
</dbReference>
<keyword evidence="2" id="KW-0539">Nucleus</keyword>
<dbReference type="InterPro" id="IPR007834">
    <property type="entry name" value="DSS1_SEM1"/>
</dbReference>
<evidence type="ECO:0000313" key="5">
    <source>
        <dbReference type="Proteomes" id="UP000078113"/>
    </source>
</evidence>